<keyword evidence="1" id="KW-1133">Transmembrane helix</keyword>
<feature type="transmembrane region" description="Helical" evidence="1">
    <location>
        <begin position="181"/>
        <end position="204"/>
    </location>
</feature>
<gene>
    <name evidence="2" type="ORF">ACFPGP_21160</name>
</gene>
<evidence type="ECO:0000313" key="3">
    <source>
        <dbReference type="Proteomes" id="UP001596087"/>
    </source>
</evidence>
<dbReference type="EMBL" id="JBHSKD010000027">
    <property type="protein sequence ID" value="MFC5179205.1"/>
    <property type="molecule type" value="Genomic_DNA"/>
</dbReference>
<keyword evidence="3" id="KW-1185">Reference proteome</keyword>
<accession>A0ABW0BQ35</accession>
<dbReference type="PANTHER" id="PTHR40078">
    <property type="entry name" value="INTEGRAL MEMBRANE PROTEIN-RELATED"/>
    <property type="match status" value="1"/>
</dbReference>
<name>A0ABW0BQ35_9ACTN</name>
<evidence type="ECO:0000256" key="1">
    <source>
        <dbReference type="SAM" id="Phobius"/>
    </source>
</evidence>
<keyword evidence="1" id="KW-0812">Transmembrane</keyword>
<dbReference type="Proteomes" id="UP001596087">
    <property type="component" value="Unassembled WGS sequence"/>
</dbReference>
<reference evidence="3" key="1">
    <citation type="journal article" date="2019" name="Int. J. Syst. Evol. Microbiol.">
        <title>The Global Catalogue of Microorganisms (GCM) 10K type strain sequencing project: providing services to taxonomists for standard genome sequencing and annotation.</title>
        <authorList>
            <consortium name="The Broad Institute Genomics Platform"/>
            <consortium name="The Broad Institute Genome Sequencing Center for Infectious Disease"/>
            <person name="Wu L."/>
            <person name="Ma J."/>
        </authorList>
    </citation>
    <scope>NUCLEOTIDE SEQUENCE [LARGE SCALE GENOMIC DNA]</scope>
    <source>
        <strain evidence="3">DFY41</strain>
    </source>
</reference>
<dbReference type="RefSeq" id="WP_378593147.1">
    <property type="nucleotide sequence ID" value="NZ_JBHSKD010000027.1"/>
</dbReference>
<organism evidence="2 3">
    <name type="scientific">Nocardioides taihuensis</name>
    <dbReference type="NCBI Taxonomy" id="1835606"/>
    <lineage>
        <taxon>Bacteria</taxon>
        <taxon>Bacillati</taxon>
        <taxon>Actinomycetota</taxon>
        <taxon>Actinomycetes</taxon>
        <taxon>Propionibacteriales</taxon>
        <taxon>Nocardioidaceae</taxon>
        <taxon>Nocardioides</taxon>
    </lineage>
</organism>
<proteinExistence type="predicted"/>
<comment type="caution">
    <text evidence="2">The sequence shown here is derived from an EMBL/GenBank/DDBJ whole genome shotgun (WGS) entry which is preliminary data.</text>
</comment>
<dbReference type="PANTHER" id="PTHR40078:SF1">
    <property type="entry name" value="INTEGRAL MEMBRANE PROTEIN"/>
    <property type="match status" value="1"/>
</dbReference>
<dbReference type="Pfam" id="PF19700">
    <property type="entry name" value="DUF6198"/>
    <property type="match status" value="1"/>
</dbReference>
<feature type="transmembrane region" description="Helical" evidence="1">
    <location>
        <begin position="126"/>
        <end position="148"/>
    </location>
</feature>
<feature type="transmembrane region" description="Helical" evidence="1">
    <location>
        <begin position="34"/>
        <end position="52"/>
    </location>
</feature>
<feature type="transmembrane region" description="Helical" evidence="1">
    <location>
        <begin position="99"/>
        <end position="120"/>
    </location>
</feature>
<protein>
    <submittedName>
        <fullName evidence="2">YitT family protein</fullName>
    </submittedName>
</protein>
<evidence type="ECO:0000313" key="2">
    <source>
        <dbReference type="EMBL" id="MFC5179205.1"/>
    </source>
</evidence>
<keyword evidence="1" id="KW-0472">Membrane</keyword>
<dbReference type="InterPro" id="IPR038750">
    <property type="entry name" value="YczE/YyaS-like"/>
</dbReference>
<feature type="transmembrane region" description="Helical" evidence="1">
    <location>
        <begin position="72"/>
        <end position="92"/>
    </location>
</feature>
<sequence>MTLVASAPRGAARPGLVDLGPVAQLRAGRLGRRLPQLYVGLVLYGVSLAAMVRGDLGLAPWDVLHSGLTGYLPLTLGQVLIGVSFLVMLLWIPLRESPGLGTVSNAVVVGLSADLTLALLDRPEPLAARVALTVFGVALCGLASALYIGAQLGRGPRDGLMTGLARRTGLSLRLVRTGLEVLVVVLGLLLGGVAGLGTVAYALLIGPLTQLLLPYLTVEVGEMATRGG</sequence>